<evidence type="ECO:0000313" key="10">
    <source>
        <dbReference type="EMBL" id="MCF2527421.1"/>
    </source>
</evidence>
<feature type="domain" description="AAA+ ATPase" evidence="9">
    <location>
        <begin position="265"/>
        <end position="419"/>
    </location>
</feature>
<dbReference type="InterPro" id="IPR050168">
    <property type="entry name" value="AAA_ATPase_domain"/>
</dbReference>
<keyword evidence="1 6" id="KW-0547">Nucleotide-binding</keyword>
<dbReference type="SUPFAM" id="SSF52540">
    <property type="entry name" value="P-loop containing nucleoside triphosphate hydrolases"/>
    <property type="match status" value="1"/>
</dbReference>
<evidence type="ECO:0000256" key="6">
    <source>
        <dbReference type="HAMAP-Rule" id="MF_02112"/>
    </source>
</evidence>
<dbReference type="Gene3D" id="3.40.50.300">
    <property type="entry name" value="P-loop containing nucleotide triphosphate hydrolases"/>
    <property type="match status" value="1"/>
</dbReference>
<evidence type="ECO:0000256" key="4">
    <source>
        <dbReference type="ARBA" id="ARBA00023054"/>
    </source>
</evidence>
<evidence type="ECO:0000259" key="9">
    <source>
        <dbReference type="SMART" id="SM00382"/>
    </source>
</evidence>
<feature type="binding site" evidence="6">
    <location>
        <begin position="276"/>
        <end position="281"/>
    </location>
    <ligand>
        <name>ATP</name>
        <dbReference type="ChEBI" id="CHEBI:30616"/>
    </ligand>
</feature>
<dbReference type="FunFam" id="3.40.50.300:FF:000155">
    <property type="entry name" value="AAA ATPase forming ring-shaped complexes"/>
    <property type="match status" value="1"/>
</dbReference>
<dbReference type="InterPro" id="IPR003960">
    <property type="entry name" value="ATPase_AAA_CS"/>
</dbReference>
<dbReference type="Pfam" id="PF00004">
    <property type="entry name" value="AAA"/>
    <property type="match status" value="1"/>
</dbReference>
<dbReference type="Gene3D" id="1.10.8.60">
    <property type="match status" value="1"/>
</dbReference>
<dbReference type="FunFam" id="2.40.50.140:FF:000109">
    <property type="entry name" value="AAA ATPase forming ring-shaped complexes"/>
    <property type="match status" value="1"/>
</dbReference>
<proteinExistence type="inferred from homology"/>
<dbReference type="GO" id="GO:0010498">
    <property type="term" value="P:proteasomal protein catabolic process"/>
    <property type="evidence" value="ECO:0007669"/>
    <property type="project" value="InterPro"/>
</dbReference>
<comment type="subunit">
    <text evidence="6">Homohexamer. Assembles into a hexameric ring structure.</text>
</comment>
<name>A0AA41PYA8_9ACTN</name>
<evidence type="ECO:0000256" key="1">
    <source>
        <dbReference type="ARBA" id="ARBA00022741"/>
    </source>
</evidence>
<dbReference type="NCBIfam" id="TIGR03689">
    <property type="entry name" value="pup_AAA"/>
    <property type="match status" value="1"/>
</dbReference>
<keyword evidence="3 10" id="KW-0647">Proteasome</keyword>
<evidence type="ECO:0000256" key="7">
    <source>
        <dbReference type="RuleBase" id="RU003651"/>
    </source>
</evidence>
<evidence type="ECO:0000256" key="2">
    <source>
        <dbReference type="ARBA" id="ARBA00022840"/>
    </source>
</evidence>
<evidence type="ECO:0000256" key="8">
    <source>
        <dbReference type="SAM" id="MobiDB-lite"/>
    </source>
</evidence>
<dbReference type="InterPro" id="IPR003593">
    <property type="entry name" value="AAA+_ATPase"/>
</dbReference>
<comment type="caution">
    <text evidence="10">The sequence shown here is derived from an EMBL/GenBank/DDBJ whole genome shotgun (WGS) entry which is preliminary data.</text>
</comment>
<sequence>MAAHDDDMNRGGRPARGTDDLMSQVSFLEQEVAVLRRKLADSPRQTRMLEERIVELQTSLAGLTTQNERLVATLREARDQIVALKEEVDRLAQPPSGFGVFLNANDDGTADIFTGGRKLRVNVSPNLDLEDLQRGQEVMLNEALNVVDAMEFERIGDVVMLKELLEDGERALVIGHTDEERVVRLAEPLLDGPLRAGDSLLLEPRSGYVYERVPKSEVEELVLEEVPDIDYTKIGGLRNQIELIRDAVELPYLHPDLFKEHELRPPKGILLYGPPGCGKTLIAKAVANSLAKKVAEAKGGETGKSYFLNIKGPELLNKYVGETERHIRLVFQRAREKASEGTPVIVFFDEMDSLFRTRGSGVSSDVENTIVPQLLSEIDGVEGLENVIVIGASNREDMIDPAILRPGRLDVKIKIERPDAEAAKDIFAKYLTANLPLHEEDLKEHGDDKATTVVNMIQRAVERMYSESEENRFLEVTYANGDKETLYFKDFNSGAMIENIVGRAKKMAIKDFLELGHKGIRVSHLLAACVDEFKENEDLPNTTNPDDWARISGKKGERIVYIRTLVTGKQGADTGRSIDTVANTGQYL</sequence>
<keyword evidence="11" id="KW-1185">Reference proteome</keyword>
<reference evidence="10" key="1">
    <citation type="submission" date="2022-01" db="EMBL/GenBank/DDBJ databases">
        <title>Genome-Based Taxonomic Classification of the Phylum Actinobacteria.</title>
        <authorList>
            <person name="Gao Y."/>
        </authorList>
    </citation>
    <scope>NUCLEOTIDE SEQUENCE</scope>
    <source>
        <strain evidence="10">KLBMP 8922</strain>
    </source>
</reference>
<feature type="region of interest" description="Disordered" evidence="8">
    <location>
        <begin position="1"/>
        <end position="21"/>
    </location>
</feature>
<dbReference type="InterPro" id="IPR022482">
    <property type="entry name" value="Proteasome_ATPase"/>
</dbReference>
<dbReference type="InterPro" id="IPR012340">
    <property type="entry name" value="NA-bd_OB-fold"/>
</dbReference>
<protein>
    <recommendedName>
        <fullName evidence="6">AAA ATPase forming ring-shaped complexes</fullName>
        <shortName evidence="6">ARC</shortName>
    </recommendedName>
</protein>
<dbReference type="AlphaFoldDB" id="A0AA41PYA8"/>
<dbReference type="Proteomes" id="UP001165378">
    <property type="component" value="Unassembled WGS sequence"/>
</dbReference>
<evidence type="ECO:0000313" key="11">
    <source>
        <dbReference type="Proteomes" id="UP001165378"/>
    </source>
</evidence>
<dbReference type="PANTHER" id="PTHR23077:SF144">
    <property type="entry name" value="PROTEASOME-ASSOCIATED ATPASE"/>
    <property type="match status" value="1"/>
</dbReference>
<accession>A0AA41PYA8</accession>
<dbReference type="GO" id="GO:0019941">
    <property type="term" value="P:modification-dependent protein catabolic process"/>
    <property type="evidence" value="ECO:0007669"/>
    <property type="project" value="InterPro"/>
</dbReference>
<evidence type="ECO:0000256" key="3">
    <source>
        <dbReference type="ARBA" id="ARBA00022942"/>
    </source>
</evidence>
<evidence type="ECO:0000256" key="5">
    <source>
        <dbReference type="ARBA" id="ARBA00023186"/>
    </source>
</evidence>
<dbReference type="HAMAP" id="MF_02112">
    <property type="entry name" value="ARC_ATPase"/>
    <property type="match status" value="1"/>
</dbReference>
<feature type="compositionally biased region" description="Basic and acidic residues" evidence="8">
    <location>
        <begin position="1"/>
        <end position="10"/>
    </location>
</feature>
<dbReference type="RefSeq" id="WP_235051575.1">
    <property type="nucleotide sequence ID" value="NZ_JAKFHA010000004.1"/>
</dbReference>
<dbReference type="PANTHER" id="PTHR23077">
    <property type="entry name" value="AAA-FAMILY ATPASE"/>
    <property type="match status" value="1"/>
</dbReference>
<gene>
    <name evidence="6 10" type="primary">arc</name>
    <name evidence="10" type="ORF">LZ495_09380</name>
</gene>
<dbReference type="Pfam" id="PF17758">
    <property type="entry name" value="Prot_ATP_ID_OB_N"/>
    <property type="match status" value="1"/>
</dbReference>
<dbReference type="Pfam" id="PF16450">
    <property type="entry name" value="Prot_ATP_ID_OB_C"/>
    <property type="match status" value="1"/>
</dbReference>
<keyword evidence="2 6" id="KW-0067">ATP-binding</keyword>
<keyword evidence="4" id="KW-0175">Coiled coil</keyword>
<comment type="similarity">
    <text evidence="6 7">Belongs to the AAA ATPase family.</text>
</comment>
<dbReference type="GO" id="GO:0005524">
    <property type="term" value="F:ATP binding"/>
    <property type="evidence" value="ECO:0007669"/>
    <property type="project" value="UniProtKB-UniRule"/>
</dbReference>
<keyword evidence="5" id="KW-0143">Chaperone</keyword>
<organism evidence="10 11">
    <name type="scientific">Yinghuangia soli</name>
    <dbReference type="NCBI Taxonomy" id="2908204"/>
    <lineage>
        <taxon>Bacteria</taxon>
        <taxon>Bacillati</taxon>
        <taxon>Actinomycetota</taxon>
        <taxon>Actinomycetes</taxon>
        <taxon>Kitasatosporales</taxon>
        <taxon>Streptomycetaceae</taxon>
        <taxon>Yinghuangia</taxon>
    </lineage>
</organism>
<dbReference type="PROSITE" id="PS00674">
    <property type="entry name" value="AAA"/>
    <property type="match status" value="1"/>
</dbReference>
<dbReference type="InterPro" id="IPR027417">
    <property type="entry name" value="P-loop_NTPase"/>
</dbReference>
<dbReference type="GO" id="GO:0016887">
    <property type="term" value="F:ATP hydrolysis activity"/>
    <property type="evidence" value="ECO:0007669"/>
    <property type="project" value="UniProtKB-UniRule"/>
</dbReference>
<dbReference type="InterPro" id="IPR041626">
    <property type="entry name" value="Prot_ATP_ID_OB_N"/>
</dbReference>
<dbReference type="SMART" id="SM00382">
    <property type="entry name" value="AAA"/>
    <property type="match status" value="1"/>
</dbReference>
<dbReference type="Gene3D" id="1.20.5.170">
    <property type="match status" value="1"/>
</dbReference>
<dbReference type="GO" id="GO:0016853">
    <property type="term" value="F:isomerase activity"/>
    <property type="evidence" value="ECO:0007669"/>
    <property type="project" value="UniProtKB-KW"/>
</dbReference>
<dbReference type="Gene3D" id="2.40.50.140">
    <property type="entry name" value="Nucleic acid-binding proteins"/>
    <property type="match status" value="2"/>
</dbReference>
<dbReference type="EMBL" id="JAKFHA010000004">
    <property type="protein sequence ID" value="MCF2527421.1"/>
    <property type="molecule type" value="Genomic_DNA"/>
</dbReference>
<keyword evidence="10" id="KW-0413">Isomerase</keyword>
<dbReference type="InterPro" id="IPR032501">
    <property type="entry name" value="Prot_ATP_ID_OB_2nd"/>
</dbReference>
<dbReference type="GO" id="GO:0000502">
    <property type="term" value="C:proteasome complex"/>
    <property type="evidence" value="ECO:0007669"/>
    <property type="project" value="UniProtKB-KW"/>
</dbReference>
<dbReference type="InterPro" id="IPR003959">
    <property type="entry name" value="ATPase_AAA_core"/>
</dbReference>